<proteinExistence type="predicted"/>
<dbReference type="EMBL" id="MKIO01000024">
    <property type="protein sequence ID" value="OLP56028.1"/>
    <property type="molecule type" value="Genomic_DNA"/>
</dbReference>
<dbReference type="Pfam" id="PF07690">
    <property type="entry name" value="MFS_1"/>
    <property type="match status" value="1"/>
</dbReference>
<gene>
    <name evidence="9" type="ORF">BJF92_19580</name>
</gene>
<evidence type="ECO:0000313" key="10">
    <source>
        <dbReference type="Proteomes" id="UP000186143"/>
    </source>
</evidence>
<feature type="domain" description="Major facilitator superfamily (MFS) profile" evidence="8">
    <location>
        <begin position="26"/>
        <end position="529"/>
    </location>
</feature>
<dbReference type="PROSITE" id="PS50850">
    <property type="entry name" value="MFS"/>
    <property type="match status" value="1"/>
</dbReference>
<feature type="transmembrane region" description="Helical" evidence="7">
    <location>
        <begin position="91"/>
        <end position="111"/>
    </location>
</feature>
<feature type="transmembrane region" description="Helical" evidence="7">
    <location>
        <begin position="117"/>
        <end position="138"/>
    </location>
</feature>
<dbReference type="GO" id="GO:0022857">
    <property type="term" value="F:transmembrane transporter activity"/>
    <property type="evidence" value="ECO:0007669"/>
    <property type="project" value="InterPro"/>
</dbReference>
<feature type="transmembrane region" description="Helical" evidence="7">
    <location>
        <begin position="322"/>
        <end position="342"/>
    </location>
</feature>
<evidence type="ECO:0000256" key="1">
    <source>
        <dbReference type="ARBA" id="ARBA00004651"/>
    </source>
</evidence>
<dbReference type="CDD" id="cd17503">
    <property type="entry name" value="MFS_LmrB_MDR_like"/>
    <property type="match status" value="1"/>
</dbReference>
<dbReference type="Gene3D" id="1.20.1720.10">
    <property type="entry name" value="Multidrug resistance protein D"/>
    <property type="match status" value="1"/>
</dbReference>
<comment type="subcellular location">
    <subcellularLocation>
        <location evidence="1">Cell membrane</location>
        <topology evidence="1">Multi-pass membrane protein</topology>
    </subcellularLocation>
</comment>
<dbReference type="SUPFAM" id="SSF103473">
    <property type="entry name" value="MFS general substrate transporter"/>
    <property type="match status" value="1"/>
</dbReference>
<keyword evidence="6 7" id="KW-0472">Membrane</keyword>
<dbReference type="PANTHER" id="PTHR23501:SF174">
    <property type="entry name" value="MULTIDRUG EXPORT PROTEIN EMRB-RELATED"/>
    <property type="match status" value="1"/>
</dbReference>
<keyword evidence="4 7" id="KW-0812">Transmembrane</keyword>
<dbReference type="PRINTS" id="PR01036">
    <property type="entry name" value="TCRTETB"/>
</dbReference>
<feature type="transmembrane region" description="Helical" evidence="7">
    <location>
        <begin position="62"/>
        <end position="84"/>
    </location>
</feature>
<dbReference type="AlphaFoldDB" id="A0A1Q9AL11"/>
<evidence type="ECO:0000256" key="4">
    <source>
        <dbReference type="ARBA" id="ARBA00022692"/>
    </source>
</evidence>
<dbReference type="PANTHER" id="PTHR23501">
    <property type="entry name" value="MAJOR FACILITATOR SUPERFAMILY"/>
    <property type="match status" value="1"/>
</dbReference>
<feature type="transmembrane region" description="Helical" evidence="7">
    <location>
        <begin position="150"/>
        <end position="171"/>
    </location>
</feature>
<feature type="transmembrane region" description="Helical" evidence="7">
    <location>
        <begin position="251"/>
        <end position="272"/>
    </location>
</feature>
<dbReference type="OrthoDB" id="9812221at2"/>
<feature type="transmembrane region" description="Helical" evidence="7">
    <location>
        <begin position="500"/>
        <end position="524"/>
    </location>
</feature>
<feature type="transmembrane region" description="Helical" evidence="7">
    <location>
        <begin position="177"/>
        <end position="200"/>
    </location>
</feature>
<organism evidence="9 10">
    <name type="scientific">Xaviernesmea rhizosphaerae</name>
    <dbReference type="NCBI Taxonomy" id="1672749"/>
    <lineage>
        <taxon>Bacteria</taxon>
        <taxon>Pseudomonadati</taxon>
        <taxon>Pseudomonadota</taxon>
        <taxon>Alphaproteobacteria</taxon>
        <taxon>Hyphomicrobiales</taxon>
        <taxon>Rhizobiaceae</taxon>
        <taxon>Rhizobium/Agrobacterium group</taxon>
        <taxon>Xaviernesmea</taxon>
    </lineage>
</organism>
<feature type="transmembrane region" description="Helical" evidence="7">
    <location>
        <begin position="292"/>
        <end position="310"/>
    </location>
</feature>
<dbReference type="STRING" id="1672749.BJF92_19580"/>
<comment type="caution">
    <text evidence="9">The sequence shown here is derived from an EMBL/GenBank/DDBJ whole genome shotgun (WGS) entry which is preliminary data.</text>
</comment>
<dbReference type="Proteomes" id="UP000186143">
    <property type="component" value="Unassembled WGS sequence"/>
</dbReference>
<feature type="transmembrane region" description="Helical" evidence="7">
    <location>
        <begin position="377"/>
        <end position="400"/>
    </location>
</feature>
<protein>
    <submittedName>
        <fullName evidence="9">EmrB/QacA family drug resistance transporter</fullName>
    </submittedName>
</protein>
<sequence>MAGAAASHSGAASGSAAAGATNPWLIAVVVSIATFMEVLDTTIANVALRYISGGLAVSADEASWVVTTYLVSNAIVLVASSFIAKRYGRRSFYLACLATFTLSSVLCGLAWNLESLLIFRMIQGFAGGGMVPISQSILADSFPPAKRGQAFALFGVAVVVAPVVGPTLGGWLSDNLSWHWCFLINGPVGILAFTLVYLLVKEPEGLKQERAEMKRRGVRFDITGFLLVATFLGALELVLDRGQTEDWFGSNFIIVATAICGLAFLLAIPWLLTAGNPVIDVRLLASRQFGSCFIVMMATGAILIATTQFVPQVLQENFGYTATWAGLALSPGGLVTMVMMFVAGRITGIIQPKYLIAIGCAIIAAAMWDLTRLNGDLNFGFFAWSRMILGLGLPLIFIPITSASYDGLRPDQTDQASALINAARNTGGSIGVSIASNVLAHREQWHQSRLVEHVIPSDPGYQQALQGWKAYFLQHGTGAADAQAQAMAAIGRQVAEQASYLAYIDVFYTLSMISLAVIPLALILRRVDPGRQGGGAPGH</sequence>
<evidence type="ECO:0000256" key="2">
    <source>
        <dbReference type="ARBA" id="ARBA00022448"/>
    </source>
</evidence>
<evidence type="ECO:0000259" key="8">
    <source>
        <dbReference type="PROSITE" id="PS50850"/>
    </source>
</evidence>
<dbReference type="Gene3D" id="1.20.1250.20">
    <property type="entry name" value="MFS general substrate transporter like domains"/>
    <property type="match status" value="1"/>
</dbReference>
<dbReference type="InterPro" id="IPR011701">
    <property type="entry name" value="MFS"/>
</dbReference>
<dbReference type="InterPro" id="IPR020846">
    <property type="entry name" value="MFS_dom"/>
</dbReference>
<dbReference type="InterPro" id="IPR004638">
    <property type="entry name" value="EmrB-like"/>
</dbReference>
<name>A0A1Q9AL11_9HYPH</name>
<keyword evidence="5 7" id="KW-1133">Transmembrane helix</keyword>
<evidence type="ECO:0000256" key="3">
    <source>
        <dbReference type="ARBA" id="ARBA00022475"/>
    </source>
</evidence>
<dbReference type="InterPro" id="IPR036259">
    <property type="entry name" value="MFS_trans_sf"/>
</dbReference>
<dbReference type="NCBIfam" id="TIGR00711">
    <property type="entry name" value="efflux_EmrB"/>
    <property type="match status" value="1"/>
</dbReference>
<evidence type="ECO:0000313" key="9">
    <source>
        <dbReference type="EMBL" id="OLP56028.1"/>
    </source>
</evidence>
<accession>A0A1Q9AL11</accession>
<feature type="transmembrane region" description="Helical" evidence="7">
    <location>
        <begin position="220"/>
        <end position="239"/>
    </location>
</feature>
<feature type="transmembrane region" description="Helical" evidence="7">
    <location>
        <begin position="354"/>
        <end position="371"/>
    </location>
</feature>
<reference evidence="9 10" key="1">
    <citation type="submission" date="2016-09" db="EMBL/GenBank/DDBJ databases">
        <title>Rhizobium sp. nov., a novel species isolated from the rice rhizosphere.</title>
        <authorList>
            <person name="Zhao J."/>
            <person name="Zhang X."/>
        </authorList>
    </citation>
    <scope>NUCLEOTIDE SEQUENCE [LARGE SCALE GENOMIC DNA]</scope>
    <source>
        <strain evidence="9 10">MH17</strain>
    </source>
</reference>
<keyword evidence="2" id="KW-0813">Transport</keyword>
<evidence type="ECO:0000256" key="7">
    <source>
        <dbReference type="SAM" id="Phobius"/>
    </source>
</evidence>
<evidence type="ECO:0000256" key="6">
    <source>
        <dbReference type="ARBA" id="ARBA00023136"/>
    </source>
</evidence>
<evidence type="ECO:0000256" key="5">
    <source>
        <dbReference type="ARBA" id="ARBA00022989"/>
    </source>
</evidence>
<dbReference type="GO" id="GO:0005886">
    <property type="term" value="C:plasma membrane"/>
    <property type="evidence" value="ECO:0007669"/>
    <property type="project" value="UniProtKB-SubCell"/>
</dbReference>
<dbReference type="RefSeq" id="WP_075634108.1">
    <property type="nucleotide sequence ID" value="NZ_MKIO01000024.1"/>
</dbReference>
<keyword evidence="3" id="KW-1003">Cell membrane</keyword>